<keyword evidence="1" id="KW-0472">Membrane</keyword>
<organism evidence="2 3">
    <name type="scientific">Halocatena marina</name>
    <dbReference type="NCBI Taxonomy" id="2934937"/>
    <lineage>
        <taxon>Archaea</taxon>
        <taxon>Methanobacteriati</taxon>
        <taxon>Methanobacteriota</taxon>
        <taxon>Stenosarchaea group</taxon>
        <taxon>Halobacteria</taxon>
        <taxon>Halobacteriales</taxon>
        <taxon>Natronomonadaceae</taxon>
        <taxon>Halocatena</taxon>
    </lineage>
</organism>
<dbReference type="EMBL" id="JBHTAX010000001">
    <property type="protein sequence ID" value="MFC7189289.1"/>
    <property type="molecule type" value="Genomic_DNA"/>
</dbReference>
<proteinExistence type="predicted"/>
<dbReference type="AlphaFoldDB" id="A0ABD5YMR0"/>
<dbReference type="Proteomes" id="UP001596417">
    <property type="component" value="Unassembled WGS sequence"/>
</dbReference>
<evidence type="ECO:0000313" key="2">
    <source>
        <dbReference type="EMBL" id="MFC7189289.1"/>
    </source>
</evidence>
<protein>
    <submittedName>
        <fullName evidence="2">DUF6789 family protein</fullName>
    </submittedName>
</protein>
<dbReference type="RefSeq" id="WP_248905309.1">
    <property type="nucleotide sequence ID" value="NZ_CP109979.1"/>
</dbReference>
<keyword evidence="1" id="KW-1133">Transmembrane helix</keyword>
<name>A0ABD5YMR0_9EURY</name>
<accession>A0ABD5YMR0</accession>
<keyword evidence="3" id="KW-1185">Reference proteome</keyword>
<dbReference type="GeneID" id="76198860"/>
<dbReference type="Pfam" id="PF20587">
    <property type="entry name" value="DUF6789"/>
    <property type="match status" value="1"/>
</dbReference>
<feature type="transmembrane region" description="Helical" evidence="1">
    <location>
        <begin position="103"/>
        <end position="125"/>
    </location>
</feature>
<feature type="transmembrane region" description="Helical" evidence="1">
    <location>
        <begin position="137"/>
        <end position="155"/>
    </location>
</feature>
<keyword evidence="1" id="KW-0812">Transmembrane</keyword>
<sequence length="158" mass="17239">MRISAPDENDLLFELLNPRSLTVGFKGGIVATSAMTVFRMPISRSLPPTAEFWAQYVGGGELADHRAESLLLHFLYGAIAGSIFGSIFAVVDTRSPYETETKGLLAGLLYSIPFTLLGESIMLNHMLGMDLEPDESMIFHASHLVYGITLGAWIGSRM</sequence>
<reference evidence="2 3" key="1">
    <citation type="journal article" date="2019" name="Int. J. Syst. Evol. Microbiol.">
        <title>The Global Catalogue of Microorganisms (GCM) 10K type strain sequencing project: providing services to taxonomists for standard genome sequencing and annotation.</title>
        <authorList>
            <consortium name="The Broad Institute Genomics Platform"/>
            <consortium name="The Broad Institute Genome Sequencing Center for Infectious Disease"/>
            <person name="Wu L."/>
            <person name="Ma J."/>
        </authorList>
    </citation>
    <scope>NUCLEOTIDE SEQUENCE [LARGE SCALE GENOMIC DNA]</scope>
    <source>
        <strain evidence="2 3">RDMS1</strain>
    </source>
</reference>
<dbReference type="InterPro" id="IPR046739">
    <property type="entry name" value="DUF6789"/>
</dbReference>
<evidence type="ECO:0000256" key="1">
    <source>
        <dbReference type="SAM" id="Phobius"/>
    </source>
</evidence>
<evidence type="ECO:0000313" key="3">
    <source>
        <dbReference type="Proteomes" id="UP001596417"/>
    </source>
</evidence>
<gene>
    <name evidence="2" type="ORF">ACFQL7_05145</name>
</gene>
<feature type="transmembrane region" description="Helical" evidence="1">
    <location>
        <begin position="70"/>
        <end position="91"/>
    </location>
</feature>
<comment type="caution">
    <text evidence="2">The sequence shown here is derived from an EMBL/GenBank/DDBJ whole genome shotgun (WGS) entry which is preliminary data.</text>
</comment>